<sequence>MELQPTQSFLSDVYLSHDYIDLIKERNYVFIQSLHSLPFPVQREFVAQLFLLIGVKQNEDLLNLPVNKVIERVLMSESLLGNELLYFHFISLSRNFPDLFPSFLSSSLLPDSLDYWKELIDERMTPFCRIVLNDLLTQYNIIHYPSFKQTITFFKSSILENRLSIKILFSIIYQLIQENLLSNHQVLIECGVCNHPINGKYPICCECLMKELIDNEQYYRCLNESSQYSQKLIVVLEKNEEEIEQKIKKEEEVVKILEKEVNELTEEQKTLEEKKRGITQMKEIEKEVIKKHFMVMNEMNKETQDIKEVFEQNKPYCVEEVDCWRNVFNTEYDKNGPIINGINVIESFRRKDNKNIKIGFSYILLEINKIAEMIDYHSNQFAIERTAEAITLINKHEIIRCSDFTTQKEEKRKLEKGLKNILTLVNDMGRHLSIETQNKFKLPFSIEEEEIQKVSIYPDEKLERFGIALKFLMTDIMSIRCYHMLIDN</sequence>
<dbReference type="EMBL" id="JH928570">
    <property type="protein sequence ID" value="EKE38548.1"/>
    <property type="molecule type" value="Genomic_DNA"/>
</dbReference>
<organism evidence="2 3">
    <name type="scientific">Entamoeba nuttalli (strain P19)</name>
    <name type="common">Amoeba</name>
    <dbReference type="NCBI Taxonomy" id="1076696"/>
    <lineage>
        <taxon>Eukaryota</taxon>
        <taxon>Amoebozoa</taxon>
        <taxon>Evosea</taxon>
        <taxon>Archamoebae</taxon>
        <taxon>Mastigamoebida</taxon>
        <taxon>Entamoebidae</taxon>
        <taxon>Entamoeba</taxon>
    </lineage>
</organism>
<proteinExistence type="predicted"/>
<feature type="coiled-coil region" evidence="1">
    <location>
        <begin position="233"/>
        <end position="281"/>
    </location>
</feature>
<accession>K2GU36</accession>
<keyword evidence="1" id="KW-0175">Coiled coil</keyword>
<dbReference type="RefSeq" id="XP_008859117.1">
    <property type="nucleotide sequence ID" value="XM_008860895.1"/>
</dbReference>
<evidence type="ECO:0000313" key="3">
    <source>
        <dbReference type="Proteomes" id="UP000006769"/>
    </source>
</evidence>
<reference evidence="2 3" key="1">
    <citation type="submission" date="2011-11" db="EMBL/GenBank/DDBJ databases">
        <authorList>
            <person name="Hannick L."/>
            <person name="Karamycheva S."/>
            <person name="Lorenzi H."/>
            <person name="Caler E."/>
        </authorList>
    </citation>
    <scope>NUCLEOTIDE SEQUENCE [LARGE SCALE GENOMIC DNA]</scope>
    <source>
        <strain evidence="2 3">P19</strain>
    </source>
</reference>
<protein>
    <submittedName>
        <fullName evidence="2">Uncharacterized protein</fullName>
    </submittedName>
</protein>
<evidence type="ECO:0000313" key="2">
    <source>
        <dbReference type="EMBL" id="EKE38548.1"/>
    </source>
</evidence>
<dbReference type="OMA" id="VNDMGRH"/>
<gene>
    <name evidence="2" type="ORF">ENU1_163010</name>
</gene>
<dbReference type="GeneID" id="20075295"/>
<dbReference type="OrthoDB" id="10298412at2759"/>
<dbReference type="VEuPathDB" id="AmoebaDB:ENU1_163010"/>
<dbReference type="AlphaFoldDB" id="K2GU36"/>
<name>K2GU36_ENTNP</name>
<evidence type="ECO:0000256" key="1">
    <source>
        <dbReference type="SAM" id="Coils"/>
    </source>
</evidence>
<dbReference type="Proteomes" id="UP000006769">
    <property type="component" value="Unassembled WGS sequence"/>
</dbReference>